<feature type="transmembrane region" description="Helical" evidence="1">
    <location>
        <begin position="21"/>
        <end position="41"/>
    </location>
</feature>
<name>A0AAX1EIN6_9GAMM</name>
<dbReference type="InterPro" id="IPR018723">
    <property type="entry name" value="DUF2254_membrane"/>
</dbReference>
<feature type="transmembrane region" description="Helical" evidence="1">
    <location>
        <begin position="61"/>
        <end position="87"/>
    </location>
</feature>
<proteinExistence type="predicted"/>
<dbReference type="RefSeq" id="WP_135061089.1">
    <property type="nucleotide sequence ID" value="NZ_CP038254.1"/>
</dbReference>
<keyword evidence="1" id="KW-1133">Transmembrane helix</keyword>
<organism evidence="2 3">
    <name type="scientific">Legionella israelensis</name>
    <dbReference type="NCBI Taxonomy" id="454"/>
    <lineage>
        <taxon>Bacteria</taxon>
        <taxon>Pseudomonadati</taxon>
        <taxon>Pseudomonadota</taxon>
        <taxon>Gammaproteobacteria</taxon>
        <taxon>Legionellales</taxon>
        <taxon>Legionellaceae</taxon>
        <taxon>Legionella</taxon>
    </lineage>
</organism>
<keyword evidence="1" id="KW-0812">Transmembrane</keyword>
<evidence type="ECO:0000313" key="3">
    <source>
        <dbReference type="Proteomes" id="UP000295517"/>
    </source>
</evidence>
<accession>A0AAX1EIN6</accession>
<dbReference type="EMBL" id="CP038254">
    <property type="protein sequence ID" value="QBR84940.1"/>
    <property type="molecule type" value="Genomic_DNA"/>
</dbReference>
<evidence type="ECO:0000313" key="2">
    <source>
        <dbReference type="EMBL" id="QBR84940.1"/>
    </source>
</evidence>
<dbReference type="Proteomes" id="UP000295517">
    <property type="component" value="Chromosome"/>
</dbReference>
<gene>
    <name evidence="2" type="ORF">E3983_11605</name>
</gene>
<keyword evidence="1" id="KW-0472">Membrane</keyword>
<feature type="transmembrane region" description="Helical" evidence="1">
    <location>
        <begin position="140"/>
        <end position="161"/>
    </location>
</feature>
<sequence length="435" mass="49774">MKSKLLNLLSSIHASFWYYPLLMSIIVTLLSIITLHLDAWIQPKWFEILWFHNENPEGARALLTIIASSMVTVISVTFSMTIIAVSFAGSHIGPRLITNFMRDRTNQITLGVFAATFLFCILILRSVVGTNTDDLTFVPQISLFMAFILTLCSIVVLIYFFHHIPESINMSNVIARVGNELYRQIDALFPFNIGKERDQTATGISETFQKYQKTITADQYGYIRVLDGNTLISLAKNYNVIIQLKEPVGNFITPHTDLLHIYSSESIPDSLDKECLNTFAYGYQRNQEQDTIFLIHQLIEIIGRALSPGINDPYSAMTAMNWLQLSLEKISCQKQASPYRYDNDDHLRLIVPVLSFSDFCEIIFCGIQAYVCRERNSCFHMMRMMVNLHDNINNNEHKITLASHANELKKAALECLPVEADRRAIEHLYLTYFKL</sequence>
<dbReference type="Pfam" id="PF10011">
    <property type="entry name" value="DUF2254"/>
    <property type="match status" value="1"/>
</dbReference>
<dbReference type="AlphaFoldDB" id="A0AAX1EIN6"/>
<feature type="transmembrane region" description="Helical" evidence="1">
    <location>
        <begin position="108"/>
        <end position="128"/>
    </location>
</feature>
<evidence type="ECO:0000256" key="1">
    <source>
        <dbReference type="SAM" id="Phobius"/>
    </source>
</evidence>
<reference evidence="2 3" key="1">
    <citation type="submission" date="2019-03" db="EMBL/GenBank/DDBJ databases">
        <title>Diverse conjugative elements silence natural transformation in Legionella species.</title>
        <authorList>
            <person name="Durieux I."/>
            <person name="Ginevra C."/>
            <person name="Attaiech L."/>
            <person name="Picq K."/>
            <person name="Juan P.A."/>
            <person name="Jarraud S."/>
            <person name="Charpentier X."/>
        </authorList>
    </citation>
    <scope>NUCLEOTIDE SEQUENCE [LARGE SCALE GENOMIC DNA]</scope>
    <source>
        <strain evidence="2 3">HL-0427-4011</strain>
    </source>
</reference>
<protein>
    <submittedName>
        <fullName evidence="2">DUF2254 domain-containing protein</fullName>
    </submittedName>
</protein>